<dbReference type="GO" id="GO:0016020">
    <property type="term" value="C:membrane"/>
    <property type="evidence" value="ECO:0007669"/>
    <property type="project" value="InterPro"/>
</dbReference>
<evidence type="ECO:0000313" key="5">
    <source>
        <dbReference type="Proteomes" id="UP000006048"/>
    </source>
</evidence>
<dbReference type="SUPFAM" id="SSF158472">
    <property type="entry name" value="HAMP domain-like"/>
    <property type="match status" value="1"/>
</dbReference>
<keyword evidence="5" id="KW-1185">Reference proteome</keyword>
<dbReference type="Pfam" id="PF00672">
    <property type="entry name" value="HAMP"/>
    <property type="match status" value="1"/>
</dbReference>
<dbReference type="PROSITE" id="PS50885">
    <property type="entry name" value="HAMP"/>
    <property type="match status" value="1"/>
</dbReference>
<keyword evidence="2" id="KW-0472">Membrane</keyword>
<dbReference type="AlphaFoldDB" id="I4B6G1"/>
<sequence length="517" mass="57854">MLRNLPLTARLSLIFFAFTMVNIVLFWLATGSNQMRLLAENASLKMHRTILNFGQDLQTMVKSTPLKQRAEFYRTPAASGLMTEILQTGKDRSGATLTEYDVVSSTNQIYLSWPKAAERAELSAAEMQNVIKTLRLREFNNEPFYSFPDVLNYRLTVYIPFVSDRGQDLLVRAVFTLESMRSELGRLMRVGISIVLILLLIQVALGVLLYRLIVRPIKDLEAASKTTGKGEYYQIEGYGTRTDEIGTLIGTFNKMSTDIRDQKETIRKNFDEIRIRDEQMQHELMIAQHIQKSIFPHADSPHTTAIEFRPLFAVSGDFYDVYRFADGSAGYLVCDASGHGVPAALLTMMAKSAFANFVHLHADPAKVMHQVNESLAASLEMTGQYLTAFYARVYGDRIEYCNATHPEPVLLMKGGEEPRRLKSNGFYIGMLAEPPFAFESVTLATERGSKLFIFTDGITEARNPAGELYGTQRVADIIRRQTESGAAAARDALIQDLAAFCATAPAEDDLTLIVIEV</sequence>
<dbReference type="InterPro" id="IPR052016">
    <property type="entry name" value="Bact_Sigma-Reg"/>
</dbReference>
<proteinExistence type="predicted"/>
<dbReference type="Pfam" id="PF07228">
    <property type="entry name" value="SpoIIE"/>
    <property type="match status" value="1"/>
</dbReference>
<dbReference type="SUPFAM" id="SSF81606">
    <property type="entry name" value="PP2C-like"/>
    <property type="match status" value="1"/>
</dbReference>
<name>I4B6G1_TURPD</name>
<feature type="domain" description="HAMP" evidence="3">
    <location>
        <begin position="211"/>
        <end position="264"/>
    </location>
</feature>
<dbReference type="KEGG" id="tpx:Turpa_2223"/>
<dbReference type="InterPro" id="IPR036457">
    <property type="entry name" value="PPM-type-like_dom_sf"/>
</dbReference>
<evidence type="ECO:0000256" key="2">
    <source>
        <dbReference type="SAM" id="Phobius"/>
    </source>
</evidence>
<dbReference type="InterPro" id="IPR003660">
    <property type="entry name" value="HAMP_dom"/>
</dbReference>
<dbReference type="CDD" id="cd06225">
    <property type="entry name" value="HAMP"/>
    <property type="match status" value="1"/>
</dbReference>
<evidence type="ECO:0000256" key="1">
    <source>
        <dbReference type="ARBA" id="ARBA00022801"/>
    </source>
</evidence>
<dbReference type="STRING" id="869212.Turpa_2223"/>
<feature type="transmembrane region" description="Helical" evidence="2">
    <location>
        <begin position="12"/>
        <end position="29"/>
    </location>
</feature>
<protein>
    <submittedName>
        <fullName evidence="4">Protein serine/threonine phosphatase with extracellular sensor</fullName>
    </submittedName>
</protein>
<reference evidence="4 5" key="1">
    <citation type="submission" date="2012-06" db="EMBL/GenBank/DDBJ databases">
        <title>The complete chromosome of genome of Turneriella parva DSM 21527.</title>
        <authorList>
            <consortium name="US DOE Joint Genome Institute (JGI-PGF)"/>
            <person name="Lucas S."/>
            <person name="Han J."/>
            <person name="Lapidus A."/>
            <person name="Bruce D."/>
            <person name="Goodwin L."/>
            <person name="Pitluck S."/>
            <person name="Peters L."/>
            <person name="Kyrpides N."/>
            <person name="Mavromatis K."/>
            <person name="Ivanova N."/>
            <person name="Mikhailova N."/>
            <person name="Chertkov O."/>
            <person name="Detter J.C."/>
            <person name="Tapia R."/>
            <person name="Han C."/>
            <person name="Land M."/>
            <person name="Hauser L."/>
            <person name="Markowitz V."/>
            <person name="Cheng J.-F."/>
            <person name="Hugenholtz P."/>
            <person name="Woyke T."/>
            <person name="Wu D."/>
            <person name="Gronow S."/>
            <person name="Wellnitz S."/>
            <person name="Brambilla E."/>
            <person name="Klenk H.-P."/>
            <person name="Eisen J.A."/>
        </authorList>
    </citation>
    <scope>NUCLEOTIDE SEQUENCE [LARGE SCALE GENOMIC DNA]</scope>
    <source>
        <strain evidence="5">ATCC BAA-1111 / DSM 21527 / NCTC 11395 / H</strain>
    </source>
</reference>
<dbReference type="Gene3D" id="3.60.40.10">
    <property type="entry name" value="PPM-type phosphatase domain"/>
    <property type="match status" value="1"/>
</dbReference>
<dbReference type="HOGENOM" id="CLU_526692_0_0_12"/>
<accession>I4B6G1</accession>
<dbReference type="SMART" id="SM00331">
    <property type="entry name" value="PP2C_SIG"/>
    <property type="match status" value="1"/>
</dbReference>
<dbReference type="InterPro" id="IPR001932">
    <property type="entry name" value="PPM-type_phosphatase-like_dom"/>
</dbReference>
<dbReference type="SMART" id="SM00304">
    <property type="entry name" value="HAMP"/>
    <property type="match status" value="1"/>
</dbReference>
<dbReference type="Gene3D" id="6.10.340.10">
    <property type="match status" value="1"/>
</dbReference>
<keyword evidence="1" id="KW-0378">Hydrolase</keyword>
<dbReference type="EMBL" id="CP002959">
    <property type="protein sequence ID" value="AFM12868.1"/>
    <property type="molecule type" value="Genomic_DNA"/>
</dbReference>
<dbReference type="GO" id="GO:0007165">
    <property type="term" value="P:signal transduction"/>
    <property type="evidence" value="ECO:0007669"/>
    <property type="project" value="InterPro"/>
</dbReference>
<evidence type="ECO:0000313" key="4">
    <source>
        <dbReference type="EMBL" id="AFM12868.1"/>
    </source>
</evidence>
<dbReference type="PANTHER" id="PTHR43156:SF2">
    <property type="entry name" value="STAGE II SPORULATION PROTEIN E"/>
    <property type="match status" value="1"/>
</dbReference>
<keyword evidence="2" id="KW-0812">Transmembrane</keyword>
<dbReference type="Proteomes" id="UP000006048">
    <property type="component" value="Chromosome"/>
</dbReference>
<keyword evidence="2" id="KW-1133">Transmembrane helix</keyword>
<dbReference type="GO" id="GO:0016791">
    <property type="term" value="F:phosphatase activity"/>
    <property type="evidence" value="ECO:0007669"/>
    <property type="project" value="TreeGrafter"/>
</dbReference>
<gene>
    <name evidence="4" type="ordered locus">Turpa_2223</name>
</gene>
<dbReference type="RefSeq" id="WP_014803374.1">
    <property type="nucleotide sequence ID" value="NC_018020.1"/>
</dbReference>
<organism evidence="4 5">
    <name type="scientific">Turneriella parva (strain ATCC BAA-1111 / DSM 21527 / NCTC 11395 / H)</name>
    <name type="common">Leptospira parva</name>
    <dbReference type="NCBI Taxonomy" id="869212"/>
    <lineage>
        <taxon>Bacteria</taxon>
        <taxon>Pseudomonadati</taxon>
        <taxon>Spirochaetota</taxon>
        <taxon>Spirochaetia</taxon>
        <taxon>Leptospirales</taxon>
        <taxon>Leptospiraceae</taxon>
        <taxon>Turneriella</taxon>
    </lineage>
</organism>
<feature type="transmembrane region" description="Helical" evidence="2">
    <location>
        <begin position="190"/>
        <end position="213"/>
    </location>
</feature>
<dbReference type="PANTHER" id="PTHR43156">
    <property type="entry name" value="STAGE II SPORULATION PROTEIN E-RELATED"/>
    <property type="match status" value="1"/>
</dbReference>
<evidence type="ECO:0000259" key="3">
    <source>
        <dbReference type="PROSITE" id="PS50885"/>
    </source>
</evidence>